<gene>
    <name evidence="2" type="ORF">GCM10022381_10510</name>
</gene>
<evidence type="ECO:0000313" key="3">
    <source>
        <dbReference type="Proteomes" id="UP001501803"/>
    </source>
</evidence>
<feature type="region of interest" description="Disordered" evidence="1">
    <location>
        <begin position="1"/>
        <end position="20"/>
    </location>
</feature>
<name>A0ABP7K841_9MICO</name>
<dbReference type="Proteomes" id="UP001501803">
    <property type="component" value="Unassembled WGS sequence"/>
</dbReference>
<comment type="caution">
    <text evidence="2">The sequence shown here is derived from an EMBL/GenBank/DDBJ whole genome shotgun (WGS) entry which is preliminary data.</text>
</comment>
<reference evidence="3" key="1">
    <citation type="journal article" date="2019" name="Int. J. Syst. Evol. Microbiol.">
        <title>The Global Catalogue of Microorganisms (GCM) 10K type strain sequencing project: providing services to taxonomists for standard genome sequencing and annotation.</title>
        <authorList>
            <consortium name="The Broad Institute Genomics Platform"/>
            <consortium name="The Broad Institute Genome Sequencing Center for Infectious Disease"/>
            <person name="Wu L."/>
            <person name="Ma J."/>
        </authorList>
    </citation>
    <scope>NUCLEOTIDE SEQUENCE [LARGE SCALE GENOMIC DNA]</scope>
    <source>
        <strain evidence="3">JCM 17021</strain>
    </source>
</reference>
<evidence type="ECO:0000256" key="1">
    <source>
        <dbReference type="SAM" id="MobiDB-lite"/>
    </source>
</evidence>
<keyword evidence="3" id="KW-1185">Reference proteome</keyword>
<evidence type="ECO:0000313" key="2">
    <source>
        <dbReference type="EMBL" id="GAA3869073.1"/>
    </source>
</evidence>
<protein>
    <submittedName>
        <fullName evidence="2">Uncharacterized protein</fullName>
    </submittedName>
</protein>
<accession>A0ABP7K841</accession>
<proteinExistence type="predicted"/>
<dbReference type="RefSeq" id="WP_345063017.1">
    <property type="nucleotide sequence ID" value="NZ_BAABCN010000002.1"/>
</dbReference>
<organism evidence="2 3">
    <name type="scientific">Leifsonia kafniensis</name>
    <dbReference type="NCBI Taxonomy" id="475957"/>
    <lineage>
        <taxon>Bacteria</taxon>
        <taxon>Bacillati</taxon>
        <taxon>Actinomycetota</taxon>
        <taxon>Actinomycetes</taxon>
        <taxon>Micrococcales</taxon>
        <taxon>Microbacteriaceae</taxon>
        <taxon>Leifsonia</taxon>
    </lineage>
</organism>
<sequence length="102" mass="10839">MWRRHGSTDSSTSTPAGTGFGVGVQVVVRLDRSRFPDTEISDPVGVIVAPGEMMGAAFLAPVSAREPIWEVQFDEPFFALDGSGPHESVKVPESLLSIAPEA</sequence>
<dbReference type="EMBL" id="BAABCN010000002">
    <property type="protein sequence ID" value="GAA3869073.1"/>
    <property type="molecule type" value="Genomic_DNA"/>
</dbReference>